<accession>A0A8J7KQP5</accession>
<gene>
    <name evidence="4" type="primary">pqqC</name>
    <name evidence="6" type="ORF">IW245_003846</name>
</gene>
<protein>
    <recommendedName>
        <fullName evidence="4">Pyrroloquinoline-quinone synthase</fullName>
        <ecNumber evidence="4">1.3.3.11</ecNumber>
    </recommendedName>
    <alternativeName>
        <fullName evidence="4">Coenzyme PQQ synthesis protein C</fullName>
    </alternativeName>
    <alternativeName>
        <fullName evidence="4">Pyrroloquinoline quinone biosynthesis protein C</fullName>
    </alternativeName>
</protein>
<keyword evidence="3 4" id="KW-0560">Oxidoreductase</keyword>
<dbReference type="UniPathway" id="UPA00539"/>
<comment type="caution">
    <text evidence="6">The sequence shown here is derived from an EMBL/GenBank/DDBJ whole genome shotgun (WGS) entry which is preliminary data.</text>
</comment>
<dbReference type="EMBL" id="JADOUF010000001">
    <property type="protein sequence ID" value="MBG6137652.1"/>
    <property type="molecule type" value="Genomic_DNA"/>
</dbReference>
<feature type="domain" description="Thiaminase-2/PQQC" evidence="5">
    <location>
        <begin position="16"/>
        <end position="216"/>
    </location>
</feature>
<evidence type="ECO:0000256" key="1">
    <source>
        <dbReference type="ARBA" id="ARBA00004948"/>
    </source>
</evidence>
<dbReference type="HAMAP" id="MF_00654">
    <property type="entry name" value="PQQ_syn_PqqC"/>
    <property type="match status" value="1"/>
</dbReference>
<dbReference type="GO" id="GO:0018189">
    <property type="term" value="P:pyrroloquinoline quinone biosynthetic process"/>
    <property type="evidence" value="ECO:0007669"/>
    <property type="project" value="UniProtKB-UniRule"/>
</dbReference>
<evidence type="ECO:0000256" key="4">
    <source>
        <dbReference type="HAMAP-Rule" id="MF_00654"/>
    </source>
</evidence>
<keyword evidence="2 4" id="KW-0884">PQQ biosynthesis</keyword>
<comment type="catalytic activity">
    <reaction evidence="4">
        <text>6-(2-amino-2-carboxyethyl)-7,8-dioxo-1,2,3,4,7,8-hexahydroquinoline-2,4-dicarboxylate + 3 O2 = pyrroloquinoline quinone + 2 H2O2 + 2 H2O + H(+)</text>
        <dbReference type="Rhea" id="RHEA:10692"/>
        <dbReference type="ChEBI" id="CHEBI:15377"/>
        <dbReference type="ChEBI" id="CHEBI:15378"/>
        <dbReference type="ChEBI" id="CHEBI:15379"/>
        <dbReference type="ChEBI" id="CHEBI:16240"/>
        <dbReference type="ChEBI" id="CHEBI:58442"/>
        <dbReference type="ChEBI" id="CHEBI:58778"/>
        <dbReference type="EC" id="1.3.3.11"/>
    </reaction>
</comment>
<evidence type="ECO:0000256" key="3">
    <source>
        <dbReference type="ARBA" id="ARBA00023002"/>
    </source>
</evidence>
<dbReference type="InterPro" id="IPR039068">
    <property type="entry name" value="PqqC-like"/>
</dbReference>
<organism evidence="6 7">
    <name type="scientific">Longispora fulva</name>
    <dbReference type="NCBI Taxonomy" id="619741"/>
    <lineage>
        <taxon>Bacteria</taxon>
        <taxon>Bacillati</taxon>
        <taxon>Actinomycetota</taxon>
        <taxon>Actinomycetes</taxon>
        <taxon>Micromonosporales</taxon>
        <taxon>Micromonosporaceae</taxon>
        <taxon>Longispora</taxon>
    </lineage>
</organism>
<evidence type="ECO:0000313" key="6">
    <source>
        <dbReference type="EMBL" id="MBG6137652.1"/>
    </source>
</evidence>
<evidence type="ECO:0000313" key="7">
    <source>
        <dbReference type="Proteomes" id="UP000622552"/>
    </source>
</evidence>
<dbReference type="InterPro" id="IPR004305">
    <property type="entry name" value="Thiaminase-2/PQQC"/>
</dbReference>
<comment type="pathway">
    <text evidence="4">Cofactor biosynthesis; pyrroloquinoline quinone biosynthesis.</text>
</comment>
<dbReference type="Gene3D" id="1.20.910.10">
    <property type="entry name" value="Heme oxygenase-like"/>
    <property type="match status" value="1"/>
</dbReference>
<dbReference type="NCBIfam" id="TIGR02111">
    <property type="entry name" value="PQQ_syn_pqqC"/>
    <property type="match status" value="1"/>
</dbReference>
<dbReference type="EC" id="1.3.3.11" evidence="4"/>
<dbReference type="PANTHER" id="PTHR40279:SF3">
    <property type="entry name" value="4-AMINOBENZOATE SYNTHASE"/>
    <property type="match status" value="1"/>
</dbReference>
<dbReference type="AlphaFoldDB" id="A0A8J7KQP5"/>
<proteinExistence type="inferred from homology"/>
<evidence type="ECO:0000259" key="5">
    <source>
        <dbReference type="Pfam" id="PF03070"/>
    </source>
</evidence>
<dbReference type="Proteomes" id="UP000622552">
    <property type="component" value="Unassembled WGS sequence"/>
</dbReference>
<comment type="pathway">
    <text evidence="1">Cofactor biosynthesis; thiamine diphosphate biosynthesis.</text>
</comment>
<sequence>MTEQFVAELRRRATIYWEKHPFQQAMLAGELAPDAIRAFVSNRWYYQASLPRKDAAIIANCPVPAVRRRWLERIAYHDGAAEGEGGMADWLALCDAVGLDRADVLDPEKVLPGVRFAVDRYSAFAREASWVAGVASSLTELFAPDLMGRRIEAFRTHYPWIDPAGLAYFEKRCVQAPREAGHALEVVLEYARTAEQRAACADALTLKCEVLWAMLDALDHAYRGHR</sequence>
<dbReference type="PANTHER" id="PTHR40279">
    <property type="entry name" value="PQQC-LIKE PROTEIN"/>
    <property type="match status" value="1"/>
</dbReference>
<dbReference type="InterPro" id="IPR016084">
    <property type="entry name" value="Haem_Oase-like_multi-hlx"/>
</dbReference>
<comment type="function">
    <text evidence="4">Ring cyclization and eight-electron oxidation of 3a-(2-amino-2-carboxyethyl)-4,5-dioxo-4,5,6,7,8,9-hexahydroquinoline-7,9-dicarboxylic-acid to PQQ.</text>
</comment>
<name>A0A8J7KQP5_9ACTN</name>
<dbReference type="Pfam" id="PF03070">
    <property type="entry name" value="TENA_THI-4"/>
    <property type="match status" value="1"/>
</dbReference>
<dbReference type="GO" id="GO:0033732">
    <property type="term" value="F:pyrroloquinoline-quinone synthase activity"/>
    <property type="evidence" value="ECO:0007669"/>
    <property type="project" value="UniProtKB-EC"/>
</dbReference>
<dbReference type="SUPFAM" id="SSF48613">
    <property type="entry name" value="Heme oxygenase-like"/>
    <property type="match status" value="1"/>
</dbReference>
<evidence type="ECO:0000256" key="2">
    <source>
        <dbReference type="ARBA" id="ARBA00022905"/>
    </source>
</evidence>
<dbReference type="RefSeq" id="WP_197004495.1">
    <property type="nucleotide sequence ID" value="NZ_BONS01000024.1"/>
</dbReference>
<keyword evidence="7" id="KW-1185">Reference proteome</keyword>
<reference evidence="6" key="1">
    <citation type="submission" date="2020-11" db="EMBL/GenBank/DDBJ databases">
        <title>Sequencing the genomes of 1000 actinobacteria strains.</title>
        <authorList>
            <person name="Klenk H.-P."/>
        </authorList>
    </citation>
    <scope>NUCLEOTIDE SEQUENCE</scope>
    <source>
        <strain evidence="6">DSM 45356</strain>
    </source>
</reference>
<comment type="similarity">
    <text evidence="4">Belongs to the PqqC family.</text>
</comment>
<dbReference type="InterPro" id="IPR011845">
    <property type="entry name" value="PqqC"/>
</dbReference>